<dbReference type="GO" id="GO:0009636">
    <property type="term" value="P:response to toxic substance"/>
    <property type="evidence" value="ECO:0007669"/>
    <property type="project" value="TreeGrafter"/>
</dbReference>
<dbReference type="AlphaFoldDB" id="A0AAV0W8Q2"/>
<dbReference type="InterPro" id="IPR004134">
    <property type="entry name" value="Peptidase_C1B"/>
</dbReference>
<keyword evidence="3" id="KW-0788">Thiol protease</keyword>
<keyword evidence="5" id="KW-1185">Reference proteome</keyword>
<name>A0AAV0W8Q2_9HEMI</name>
<evidence type="ECO:0000256" key="3">
    <source>
        <dbReference type="ARBA" id="ARBA00022807"/>
    </source>
</evidence>
<keyword evidence="2" id="KW-0378">Hydrolase</keyword>
<dbReference type="PANTHER" id="PTHR10363">
    <property type="entry name" value="BLEOMYCIN HYDROLASE"/>
    <property type="match status" value="1"/>
</dbReference>
<dbReference type="GO" id="GO:0070005">
    <property type="term" value="F:cysteine-type aminopeptidase activity"/>
    <property type="evidence" value="ECO:0007669"/>
    <property type="project" value="InterPro"/>
</dbReference>
<dbReference type="SUPFAM" id="SSF54001">
    <property type="entry name" value="Cysteine proteinases"/>
    <property type="match status" value="1"/>
</dbReference>
<comment type="caution">
    <text evidence="4">The sequence shown here is derived from an EMBL/GenBank/DDBJ whole genome shotgun (WGS) entry which is preliminary data.</text>
</comment>
<dbReference type="GO" id="GO:0005737">
    <property type="term" value="C:cytoplasm"/>
    <property type="evidence" value="ECO:0007669"/>
    <property type="project" value="TreeGrafter"/>
</dbReference>
<evidence type="ECO:0000313" key="4">
    <source>
        <dbReference type="EMBL" id="CAI6352191.1"/>
    </source>
</evidence>
<dbReference type="PANTHER" id="PTHR10363:SF2">
    <property type="entry name" value="BLEOMYCIN HYDROLASE"/>
    <property type="match status" value="1"/>
</dbReference>
<proteinExistence type="predicted"/>
<dbReference type="Pfam" id="PF03051">
    <property type="entry name" value="Peptidase_C1_2"/>
    <property type="match status" value="1"/>
</dbReference>
<sequence length="73" mass="8580">MRLKPKSKNKWKFVDICLIIPPATFEWQYYDKSKVFKTIGHISPLDFYLTHVRPVFDVVGKVCLISNPQQDNP</sequence>
<dbReference type="InterPro" id="IPR038765">
    <property type="entry name" value="Papain-like_cys_pep_sf"/>
</dbReference>
<keyword evidence="1" id="KW-0645">Protease</keyword>
<evidence type="ECO:0000256" key="1">
    <source>
        <dbReference type="ARBA" id="ARBA00022670"/>
    </source>
</evidence>
<evidence type="ECO:0000313" key="5">
    <source>
        <dbReference type="Proteomes" id="UP001160148"/>
    </source>
</evidence>
<protein>
    <submittedName>
        <fullName evidence="4">Uncharacterized protein</fullName>
    </submittedName>
</protein>
<dbReference type="Gene3D" id="3.90.70.10">
    <property type="entry name" value="Cysteine proteinases"/>
    <property type="match status" value="1"/>
</dbReference>
<accession>A0AAV0W8Q2</accession>
<dbReference type="EMBL" id="CARXXK010000001">
    <property type="protein sequence ID" value="CAI6352191.1"/>
    <property type="molecule type" value="Genomic_DNA"/>
</dbReference>
<gene>
    <name evidence="4" type="ORF">MEUPH1_LOCUS8464</name>
</gene>
<dbReference type="GO" id="GO:0006508">
    <property type="term" value="P:proteolysis"/>
    <property type="evidence" value="ECO:0007669"/>
    <property type="project" value="UniProtKB-KW"/>
</dbReference>
<evidence type="ECO:0000256" key="2">
    <source>
        <dbReference type="ARBA" id="ARBA00022801"/>
    </source>
</evidence>
<dbReference type="GO" id="GO:0043418">
    <property type="term" value="P:homocysteine catabolic process"/>
    <property type="evidence" value="ECO:0007669"/>
    <property type="project" value="TreeGrafter"/>
</dbReference>
<dbReference type="Proteomes" id="UP001160148">
    <property type="component" value="Unassembled WGS sequence"/>
</dbReference>
<reference evidence="4 5" key="1">
    <citation type="submission" date="2023-01" db="EMBL/GenBank/DDBJ databases">
        <authorList>
            <person name="Whitehead M."/>
        </authorList>
    </citation>
    <scope>NUCLEOTIDE SEQUENCE [LARGE SCALE GENOMIC DNA]</scope>
</reference>
<organism evidence="4 5">
    <name type="scientific">Macrosiphum euphorbiae</name>
    <name type="common">potato aphid</name>
    <dbReference type="NCBI Taxonomy" id="13131"/>
    <lineage>
        <taxon>Eukaryota</taxon>
        <taxon>Metazoa</taxon>
        <taxon>Ecdysozoa</taxon>
        <taxon>Arthropoda</taxon>
        <taxon>Hexapoda</taxon>
        <taxon>Insecta</taxon>
        <taxon>Pterygota</taxon>
        <taxon>Neoptera</taxon>
        <taxon>Paraneoptera</taxon>
        <taxon>Hemiptera</taxon>
        <taxon>Sternorrhyncha</taxon>
        <taxon>Aphidomorpha</taxon>
        <taxon>Aphidoidea</taxon>
        <taxon>Aphididae</taxon>
        <taxon>Macrosiphini</taxon>
        <taxon>Macrosiphum</taxon>
    </lineage>
</organism>